<dbReference type="EMBL" id="VMHM01000007">
    <property type="protein sequence ID" value="TSK03218.1"/>
    <property type="molecule type" value="Genomic_DNA"/>
</dbReference>
<organism evidence="9 10">
    <name type="scientific">Gilliamella apicola</name>
    <dbReference type="NCBI Taxonomy" id="1196095"/>
    <lineage>
        <taxon>Bacteria</taxon>
        <taxon>Pseudomonadati</taxon>
        <taxon>Pseudomonadota</taxon>
        <taxon>Gammaproteobacteria</taxon>
        <taxon>Orbales</taxon>
        <taxon>Orbaceae</taxon>
        <taxon>Gilliamella</taxon>
    </lineage>
</organism>
<dbReference type="PROSITE" id="PS51740">
    <property type="entry name" value="SPOVT_ABRB"/>
    <property type="match status" value="2"/>
</dbReference>
<gene>
    <name evidence="7 9" type="primary">mraZ</name>
    <name evidence="9" type="ORF">FPQ15_06010</name>
</gene>
<accession>A0A1B9JIG5</accession>
<dbReference type="Pfam" id="PF02381">
    <property type="entry name" value="MraZ"/>
    <property type="match status" value="2"/>
</dbReference>
<evidence type="ECO:0000313" key="9">
    <source>
        <dbReference type="EMBL" id="TSK03218.1"/>
    </source>
</evidence>
<keyword evidence="5 7" id="KW-0238">DNA-binding</keyword>
<feature type="domain" description="SpoVT-AbrB" evidence="8">
    <location>
        <begin position="77"/>
        <end position="120"/>
    </location>
</feature>
<proteinExistence type="inferred from homology"/>
<comment type="subcellular location">
    <subcellularLocation>
        <location evidence="7">Cytoplasm</location>
        <location evidence="7">Nucleoid</location>
    </subcellularLocation>
</comment>
<dbReference type="PANTHER" id="PTHR34701">
    <property type="entry name" value="TRANSCRIPTIONAL REGULATOR MRAZ"/>
    <property type="match status" value="1"/>
</dbReference>
<evidence type="ECO:0000256" key="3">
    <source>
        <dbReference type="ARBA" id="ARBA00022737"/>
    </source>
</evidence>
<keyword evidence="4 7" id="KW-0805">Transcription regulation</keyword>
<dbReference type="Proteomes" id="UP000319483">
    <property type="component" value="Unassembled WGS sequence"/>
</dbReference>
<sequence>MFSGATSVTLDSKGRMAIPTRYREFLSEGMVCTIGLYHPCLTLYSMSEWKRIEQQLSTLSTVVEAERRVKRLLLGYAIECPMDNSGRILLPPTLRTYAKLEKHIMFVGQSNKFEIWDEVIWYQQISDDIAALSTDIANLSDNLKSLTI</sequence>
<dbReference type="InterPro" id="IPR007159">
    <property type="entry name" value="SpoVT-AbrB_dom"/>
</dbReference>
<dbReference type="InterPro" id="IPR035642">
    <property type="entry name" value="MraZ_N"/>
</dbReference>
<evidence type="ECO:0000256" key="1">
    <source>
        <dbReference type="ARBA" id="ARBA00013860"/>
    </source>
</evidence>
<reference evidence="9 10" key="1">
    <citation type="submission" date="2019-07" db="EMBL/GenBank/DDBJ databases">
        <title>Gilliamella genomes.</title>
        <authorList>
            <person name="Zheng H."/>
        </authorList>
    </citation>
    <scope>NUCLEOTIDE SEQUENCE [LARGE SCALE GENOMIC DNA]</scope>
    <source>
        <strain evidence="9 10">W8127</strain>
    </source>
</reference>
<dbReference type="InterPro" id="IPR020603">
    <property type="entry name" value="MraZ_dom"/>
</dbReference>
<evidence type="ECO:0000313" key="10">
    <source>
        <dbReference type="Proteomes" id="UP000319483"/>
    </source>
</evidence>
<feature type="domain" description="SpoVT-AbrB" evidence="8">
    <location>
        <begin position="5"/>
        <end position="48"/>
    </location>
</feature>
<dbReference type="RefSeq" id="WP_065737710.1">
    <property type="nucleotide sequence ID" value="NZ_CAMLAP010000006.1"/>
</dbReference>
<dbReference type="InterPro" id="IPR035644">
    <property type="entry name" value="MraZ_C"/>
</dbReference>
<name>A0A1B9JIG5_9GAMM</name>
<keyword evidence="6 7" id="KW-0804">Transcription</keyword>
<dbReference type="OrthoDB" id="9807753at2"/>
<dbReference type="NCBIfam" id="TIGR00242">
    <property type="entry name" value="division/cell wall cluster transcriptional repressor MraZ"/>
    <property type="match status" value="1"/>
</dbReference>
<protein>
    <recommendedName>
        <fullName evidence="1 7">Transcriptional regulator MraZ</fullName>
    </recommendedName>
</protein>
<dbReference type="HAMAP" id="MF_01008">
    <property type="entry name" value="MraZ"/>
    <property type="match status" value="1"/>
</dbReference>
<evidence type="ECO:0000256" key="4">
    <source>
        <dbReference type="ARBA" id="ARBA00023015"/>
    </source>
</evidence>
<dbReference type="GO" id="GO:0003700">
    <property type="term" value="F:DNA-binding transcription factor activity"/>
    <property type="evidence" value="ECO:0007669"/>
    <property type="project" value="UniProtKB-UniRule"/>
</dbReference>
<comment type="caution">
    <text evidence="9">The sequence shown here is derived from an EMBL/GenBank/DDBJ whole genome shotgun (WGS) entry which is preliminary data.</text>
</comment>
<dbReference type="GO" id="GO:2000143">
    <property type="term" value="P:negative regulation of DNA-templated transcription initiation"/>
    <property type="evidence" value="ECO:0007669"/>
    <property type="project" value="TreeGrafter"/>
</dbReference>
<keyword evidence="3" id="KW-0677">Repeat</keyword>
<dbReference type="PANTHER" id="PTHR34701:SF1">
    <property type="entry name" value="TRANSCRIPTIONAL REGULATOR MRAZ"/>
    <property type="match status" value="1"/>
</dbReference>
<dbReference type="CDD" id="cd16321">
    <property type="entry name" value="MraZ_C"/>
    <property type="match status" value="1"/>
</dbReference>
<evidence type="ECO:0000256" key="6">
    <source>
        <dbReference type="ARBA" id="ARBA00023163"/>
    </source>
</evidence>
<dbReference type="AlphaFoldDB" id="A0A1B9JIG5"/>
<dbReference type="GO" id="GO:0009295">
    <property type="term" value="C:nucleoid"/>
    <property type="evidence" value="ECO:0007669"/>
    <property type="project" value="UniProtKB-SubCell"/>
</dbReference>
<evidence type="ECO:0000259" key="8">
    <source>
        <dbReference type="PROSITE" id="PS51740"/>
    </source>
</evidence>
<dbReference type="SUPFAM" id="SSF89447">
    <property type="entry name" value="AbrB/MazE/MraZ-like"/>
    <property type="match status" value="1"/>
</dbReference>
<dbReference type="CDD" id="cd16320">
    <property type="entry name" value="MraZ_N"/>
    <property type="match status" value="1"/>
</dbReference>
<evidence type="ECO:0000256" key="5">
    <source>
        <dbReference type="ARBA" id="ARBA00023125"/>
    </source>
</evidence>
<dbReference type="Gene3D" id="3.40.1550.20">
    <property type="entry name" value="Transcriptional regulator MraZ domain"/>
    <property type="match status" value="1"/>
</dbReference>
<dbReference type="InterPro" id="IPR038619">
    <property type="entry name" value="MraZ_sf"/>
</dbReference>
<dbReference type="GO" id="GO:0000976">
    <property type="term" value="F:transcription cis-regulatory region binding"/>
    <property type="evidence" value="ECO:0007669"/>
    <property type="project" value="TreeGrafter"/>
</dbReference>
<evidence type="ECO:0000256" key="7">
    <source>
        <dbReference type="HAMAP-Rule" id="MF_01008"/>
    </source>
</evidence>
<comment type="subunit">
    <text evidence="7">Forms oligomers.</text>
</comment>
<keyword evidence="2 7" id="KW-0963">Cytoplasm</keyword>
<dbReference type="InterPro" id="IPR037914">
    <property type="entry name" value="SpoVT-AbrB_sf"/>
</dbReference>
<comment type="similarity">
    <text evidence="7">Belongs to the MraZ family.</text>
</comment>
<dbReference type="InterPro" id="IPR003444">
    <property type="entry name" value="MraZ"/>
</dbReference>
<evidence type="ECO:0000256" key="2">
    <source>
        <dbReference type="ARBA" id="ARBA00022490"/>
    </source>
</evidence>
<dbReference type="GO" id="GO:0005737">
    <property type="term" value="C:cytoplasm"/>
    <property type="evidence" value="ECO:0007669"/>
    <property type="project" value="UniProtKB-UniRule"/>
</dbReference>